<organism evidence="2 3">
    <name type="scientific">Reticulomyxa filosa</name>
    <dbReference type="NCBI Taxonomy" id="46433"/>
    <lineage>
        <taxon>Eukaryota</taxon>
        <taxon>Sar</taxon>
        <taxon>Rhizaria</taxon>
        <taxon>Retaria</taxon>
        <taxon>Foraminifera</taxon>
        <taxon>Monothalamids</taxon>
        <taxon>Reticulomyxidae</taxon>
        <taxon>Reticulomyxa</taxon>
    </lineage>
</organism>
<feature type="compositionally biased region" description="Polar residues" evidence="1">
    <location>
        <begin position="15"/>
        <end position="27"/>
    </location>
</feature>
<feature type="compositionally biased region" description="Basic and acidic residues" evidence="1">
    <location>
        <begin position="1"/>
        <end position="14"/>
    </location>
</feature>
<keyword evidence="3" id="KW-1185">Reference proteome</keyword>
<gene>
    <name evidence="2" type="ORF">RFI_31012</name>
</gene>
<reference evidence="2 3" key="1">
    <citation type="journal article" date="2013" name="Curr. Biol.">
        <title>The Genome of the Foraminiferan Reticulomyxa filosa.</title>
        <authorList>
            <person name="Glockner G."/>
            <person name="Hulsmann N."/>
            <person name="Schleicher M."/>
            <person name="Noegel A.A."/>
            <person name="Eichinger L."/>
            <person name="Gallinger C."/>
            <person name="Pawlowski J."/>
            <person name="Sierra R."/>
            <person name="Euteneuer U."/>
            <person name="Pillet L."/>
            <person name="Moustafa A."/>
            <person name="Platzer M."/>
            <person name="Groth M."/>
            <person name="Szafranski K."/>
            <person name="Schliwa M."/>
        </authorList>
    </citation>
    <scope>NUCLEOTIDE SEQUENCE [LARGE SCALE GENOMIC DNA]</scope>
</reference>
<feature type="compositionally biased region" description="Basic and acidic residues" evidence="1">
    <location>
        <begin position="30"/>
        <end position="49"/>
    </location>
</feature>
<proteinExistence type="predicted"/>
<evidence type="ECO:0000313" key="2">
    <source>
        <dbReference type="EMBL" id="ETO06385.1"/>
    </source>
</evidence>
<dbReference type="EMBL" id="ASPP01027186">
    <property type="protein sequence ID" value="ETO06385.1"/>
    <property type="molecule type" value="Genomic_DNA"/>
</dbReference>
<feature type="region of interest" description="Disordered" evidence="1">
    <location>
        <begin position="1"/>
        <end position="72"/>
    </location>
</feature>
<dbReference type="Proteomes" id="UP000023152">
    <property type="component" value="Unassembled WGS sequence"/>
</dbReference>
<evidence type="ECO:0000256" key="1">
    <source>
        <dbReference type="SAM" id="MobiDB-lite"/>
    </source>
</evidence>
<evidence type="ECO:0000313" key="3">
    <source>
        <dbReference type="Proteomes" id="UP000023152"/>
    </source>
</evidence>
<accession>X6M0A8</accession>
<name>X6M0A8_RETFI</name>
<comment type="caution">
    <text evidence="2">The sequence shown here is derived from an EMBL/GenBank/DDBJ whole genome shotgun (WGS) entry which is preliminary data.</text>
</comment>
<sequence>MAQRPEKSTKEVENATHSSKTSAQPPQETEETKTSELSPKEKESPRYAPDEPEWTISSQKPGLTTMEEDQRKRLSNSIEPQLLKYFYDRCFQSKPQFIAKTLQGYVCKAKKKDDKDLKKISDTENWSSEKMNKVKEWPDTVCVKASLKCLVMNGLSLEKKPVTENIMREMHVLRKLSCLSTCPP</sequence>
<dbReference type="AlphaFoldDB" id="X6M0A8"/>
<protein>
    <submittedName>
        <fullName evidence="2">Uncharacterized protein</fullName>
    </submittedName>
</protein>